<dbReference type="GeneID" id="97451182"/>
<evidence type="ECO:0008006" key="4">
    <source>
        <dbReference type="Google" id="ProtNLM"/>
    </source>
</evidence>
<feature type="transmembrane region" description="Helical" evidence="1">
    <location>
        <begin position="75"/>
        <end position="93"/>
    </location>
</feature>
<feature type="transmembrane region" description="Helical" evidence="1">
    <location>
        <begin position="37"/>
        <end position="55"/>
    </location>
</feature>
<dbReference type="Proteomes" id="UP000027632">
    <property type="component" value="Unassembled WGS sequence"/>
</dbReference>
<keyword evidence="1" id="KW-0472">Membrane</keyword>
<keyword evidence="3" id="KW-1185">Reference proteome</keyword>
<feature type="transmembrane region" description="Helical" evidence="1">
    <location>
        <begin position="238"/>
        <end position="262"/>
    </location>
</feature>
<organism evidence="2 3">
    <name type="scientific">Streptomyces griseorubens</name>
    <dbReference type="NCBI Taxonomy" id="66897"/>
    <lineage>
        <taxon>Bacteria</taxon>
        <taxon>Bacillati</taxon>
        <taxon>Actinomycetota</taxon>
        <taxon>Actinomycetes</taxon>
        <taxon>Kitasatosporales</taxon>
        <taxon>Streptomycetaceae</taxon>
        <taxon>Streptomyces</taxon>
        <taxon>Streptomyces althioticus group</taxon>
    </lineage>
</organism>
<evidence type="ECO:0000256" key="1">
    <source>
        <dbReference type="SAM" id="Phobius"/>
    </source>
</evidence>
<sequence>MTAATPPAPDLGTARVTAKGLLLSEWTKLRSVRSLRITLAASFAFVAGLSAYLLIEGQTLGDGAAADIPFSFTAVYPLGVLTLIVLGVLVVTGEYSSGSIRASVVAAPRRTGLLLAKAAVLTGVTTALGAVMSVLLYLLTRITGAIPSAAGMSLFDTRMFWGVLAATLLLPFGALFGLVLGSLVRNAAAAITLYFGVFQLGPQIFPAFLPDGVSGFTDWMPFAAMDVVRGAGIADGPYGVGTAVVVLLAWVAALGGVSWWLLKTRDI</sequence>
<accession>A0ABR4T394</accession>
<feature type="transmembrane region" description="Helical" evidence="1">
    <location>
        <begin position="159"/>
        <end position="180"/>
    </location>
</feature>
<dbReference type="RefSeq" id="WP_051724573.1">
    <property type="nucleotide sequence ID" value="NZ_JBGGHM010000329.1"/>
</dbReference>
<proteinExistence type="predicted"/>
<evidence type="ECO:0000313" key="2">
    <source>
        <dbReference type="EMBL" id="KEG41796.1"/>
    </source>
</evidence>
<gene>
    <name evidence="2" type="ORF">DJ64_01445</name>
</gene>
<protein>
    <recommendedName>
        <fullName evidence="4">ABC transporter permease</fullName>
    </recommendedName>
</protein>
<keyword evidence="1" id="KW-0812">Transmembrane</keyword>
<feature type="transmembrane region" description="Helical" evidence="1">
    <location>
        <begin position="187"/>
        <end position="209"/>
    </location>
</feature>
<keyword evidence="1" id="KW-1133">Transmembrane helix</keyword>
<evidence type="ECO:0000313" key="3">
    <source>
        <dbReference type="Proteomes" id="UP000027632"/>
    </source>
</evidence>
<reference evidence="2 3" key="1">
    <citation type="submission" date="2014-04" db="EMBL/GenBank/DDBJ databases">
        <title>Draft genome sequence of the novel Streptomyces griseorubens JSD-1 playing a role in carbon and nitrogen cycle.</title>
        <authorList>
            <consortium name="Shanghai Jiao Tong University"/>
            <person name="Feng H."/>
            <person name="Sun Y."/>
            <person name="Zhi Y."/>
            <person name="Mao L."/>
            <person name="Luo Y."/>
            <person name="Wei X."/>
            <person name="Zhou P."/>
        </authorList>
    </citation>
    <scope>NUCLEOTIDE SEQUENCE [LARGE SCALE GENOMIC DNA]</scope>
    <source>
        <strain evidence="2 3">JSD-1</strain>
    </source>
</reference>
<comment type="caution">
    <text evidence="2">The sequence shown here is derived from an EMBL/GenBank/DDBJ whole genome shotgun (WGS) entry which is preliminary data.</text>
</comment>
<name>A0ABR4T394_9ACTN</name>
<dbReference type="EMBL" id="JJMG01000113">
    <property type="protein sequence ID" value="KEG41796.1"/>
    <property type="molecule type" value="Genomic_DNA"/>
</dbReference>
<feature type="transmembrane region" description="Helical" evidence="1">
    <location>
        <begin position="114"/>
        <end position="139"/>
    </location>
</feature>